<feature type="domain" description="Aminopeptidase P N-terminal" evidence="6">
    <location>
        <begin position="12"/>
        <end position="148"/>
    </location>
</feature>
<dbReference type="SUPFAM" id="SSF53092">
    <property type="entry name" value="Creatinase/prolidase N-terminal domain"/>
    <property type="match status" value="1"/>
</dbReference>
<dbReference type="AlphaFoldDB" id="A0A1E3QWG7"/>
<dbReference type="STRING" id="984486.A0A1E3QWG7"/>
<dbReference type="PANTHER" id="PTHR43226:SF1">
    <property type="entry name" value="XAA-PRO DIPEPTIDASE"/>
    <property type="match status" value="1"/>
</dbReference>
<evidence type="ECO:0000256" key="1">
    <source>
        <dbReference type="ARBA" id="ARBA00001936"/>
    </source>
</evidence>
<sequence>MPGPVELQGKKYPAKQHAQKVRGHFLTTVRGQTEGSASFFLSGENLKLHPYSDENQVMRQNRYFYYLSGVNIPGSHVLYDLKADKSTLFLPEIDLEEVMWTGMPMSIEEAQKTFDVDEIVYVSEMETRVVAAKAHGKIFTTDVNEWNQHLAQHLTPGDKDFFLALDESRLLKDDYELALMRHAAAITDNSHLAVMSALPVEKNEGHIHAEFIYHSMRQGSKHQSYSPVCCAGPHASTLHYIINDADIVDQKTVLIDAGAEWSNYASDVTRCFPVDGHWTKEHLEIYEAVLDMQSQTMALIKPGVSWDDLHLLAHRVLIQHFLKLGIFKAEFSEQQLFDSGVSDAFFPHGLGHLLGMDTHDVGGRPNSEDPHPKLKGLRLRRTLQAGMVLTDEPGIYFSPFLLEDTLKEDGEMIKYINRDVVDKYWYIGGVRIEDDLLITETGYENFTKITKDPKEISKIVLDGIAKGRGGFHCIV</sequence>
<evidence type="ECO:0000259" key="6">
    <source>
        <dbReference type="SMART" id="SM01011"/>
    </source>
</evidence>
<comment type="similarity">
    <text evidence="2">Belongs to the peptidase M24B family.</text>
</comment>
<evidence type="ECO:0000313" key="7">
    <source>
        <dbReference type="EMBL" id="ODQ82018.1"/>
    </source>
</evidence>
<dbReference type="OrthoDB" id="10261878at2759"/>
<evidence type="ECO:0000256" key="2">
    <source>
        <dbReference type="ARBA" id="ARBA00008766"/>
    </source>
</evidence>
<dbReference type="InterPro" id="IPR052433">
    <property type="entry name" value="X-Pro_dipept-like"/>
</dbReference>
<dbReference type="InterPro" id="IPR029149">
    <property type="entry name" value="Creatin/AminoP/Spt16_N"/>
</dbReference>
<dbReference type="PANTHER" id="PTHR43226">
    <property type="entry name" value="XAA-PRO AMINOPEPTIDASE 3"/>
    <property type="match status" value="1"/>
</dbReference>
<dbReference type="GeneID" id="30149471"/>
<dbReference type="GO" id="GO:0070006">
    <property type="term" value="F:metalloaminopeptidase activity"/>
    <property type="evidence" value="ECO:0007669"/>
    <property type="project" value="InterPro"/>
</dbReference>
<dbReference type="GO" id="GO:0006508">
    <property type="term" value="P:proteolysis"/>
    <property type="evidence" value="ECO:0007669"/>
    <property type="project" value="TreeGrafter"/>
</dbReference>
<protein>
    <recommendedName>
        <fullName evidence="6">Aminopeptidase P N-terminal domain-containing protein</fullName>
    </recommendedName>
</protein>
<keyword evidence="4" id="KW-0378">Hydrolase</keyword>
<dbReference type="Gene3D" id="3.90.230.10">
    <property type="entry name" value="Creatinase/methionine aminopeptidase superfamily"/>
    <property type="match status" value="1"/>
</dbReference>
<name>A0A1E3QWG7_9ASCO</name>
<keyword evidence="8" id="KW-1185">Reference proteome</keyword>
<dbReference type="Proteomes" id="UP000094336">
    <property type="component" value="Unassembled WGS sequence"/>
</dbReference>
<dbReference type="SUPFAM" id="SSF55920">
    <property type="entry name" value="Creatinase/aminopeptidase"/>
    <property type="match status" value="1"/>
</dbReference>
<evidence type="ECO:0000256" key="3">
    <source>
        <dbReference type="ARBA" id="ARBA00022723"/>
    </source>
</evidence>
<keyword evidence="5" id="KW-0464">Manganese</keyword>
<keyword evidence="3" id="KW-0479">Metal-binding</keyword>
<dbReference type="CDD" id="cd01087">
    <property type="entry name" value="Prolidase"/>
    <property type="match status" value="1"/>
</dbReference>
<evidence type="ECO:0000256" key="5">
    <source>
        <dbReference type="ARBA" id="ARBA00023211"/>
    </source>
</evidence>
<dbReference type="GO" id="GO:0030145">
    <property type="term" value="F:manganese ion binding"/>
    <property type="evidence" value="ECO:0007669"/>
    <property type="project" value="InterPro"/>
</dbReference>
<evidence type="ECO:0000313" key="8">
    <source>
        <dbReference type="Proteomes" id="UP000094336"/>
    </source>
</evidence>
<dbReference type="EMBL" id="KV454427">
    <property type="protein sequence ID" value="ODQ82018.1"/>
    <property type="molecule type" value="Genomic_DNA"/>
</dbReference>
<dbReference type="RefSeq" id="XP_018987346.1">
    <property type="nucleotide sequence ID" value="XM_019131618.1"/>
</dbReference>
<proteinExistence type="inferred from homology"/>
<dbReference type="Gene3D" id="3.40.350.10">
    <property type="entry name" value="Creatinase/prolidase N-terminal domain"/>
    <property type="match status" value="1"/>
</dbReference>
<dbReference type="SMART" id="SM01011">
    <property type="entry name" value="AMP_N"/>
    <property type="match status" value="1"/>
</dbReference>
<organism evidence="7 8">
    <name type="scientific">Babjeviella inositovora NRRL Y-12698</name>
    <dbReference type="NCBI Taxonomy" id="984486"/>
    <lineage>
        <taxon>Eukaryota</taxon>
        <taxon>Fungi</taxon>
        <taxon>Dikarya</taxon>
        <taxon>Ascomycota</taxon>
        <taxon>Saccharomycotina</taxon>
        <taxon>Pichiomycetes</taxon>
        <taxon>Serinales incertae sedis</taxon>
        <taxon>Babjeviella</taxon>
    </lineage>
</organism>
<gene>
    <name evidence="7" type="ORF">BABINDRAFT_33077</name>
</gene>
<dbReference type="InterPro" id="IPR036005">
    <property type="entry name" value="Creatinase/aminopeptidase-like"/>
</dbReference>
<dbReference type="Pfam" id="PF05195">
    <property type="entry name" value="AMP_N"/>
    <property type="match status" value="1"/>
</dbReference>
<dbReference type="Pfam" id="PF00557">
    <property type="entry name" value="Peptidase_M24"/>
    <property type="match status" value="1"/>
</dbReference>
<reference evidence="8" key="1">
    <citation type="submission" date="2016-05" db="EMBL/GenBank/DDBJ databases">
        <title>Comparative genomics of biotechnologically important yeasts.</title>
        <authorList>
            <consortium name="DOE Joint Genome Institute"/>
            <person name="Riley R."/>
            <person name="Haridas S."/>
            <person name="Wolfe K.H."/>
            <person name="Lopes M.R."/>
            <person name="Hittinger C.T."/>
            <person name="Goker M."/>
            <person name="Salamov A."/>
            <person name="Wisecaver J."/>
            <person name="Long T.M."/>
            <person name="Aerts A.L."/>
            <person name="Barry K."/>
            <person name="Choi C."/>
            <person name="Clum A."/>
            <person name="Coughlan A.Y."/>
            <person name="Deshpande S."/>
            <person name="Douglass A.P."/>
            <person name="Hanson S.J."/>
            <person name="Klenk H.-P."/>
            <person name="Labutti K."/>
            <person name="Lapidus A."/>
            <person name="Lindquist E."/>
            <person name="Lipzen A."/>
            <person name="Meier-Kolthoff J.P."/>
            <person name="Ohm R.A."/>
            <person name="Otillar R.P."/>
            <person name="Pangilinan J."/>
            <person name="Peng Y."/>
            <person name="Rokas A."/>
            <person name="Rosa C.A."/>
            <person name="Scheuner C."/>
            <person name="Sibirny A.A."/>
            <person name="Slot J.C."/>
            <person name="Stielow J.B."/>
            <person name="Sun H."/>
            <person name="Kurtzman C.P."/>
            <person name="Blackwell M."/>
            <person name="Grigoriev I.V."/>
            <person name="Jeffries T.W."/>
        </authorList>
    </citation>
    <scope>NUCLEOTIDE SEQUENCE [LARGE SCALE GENOMIC DNA]</scope>
    <source>
        <strain evidence="8">NRRL Y-12698</strain>
    </source>
</reference>
<comment type="cofactor">
    <cofactor evidence="1">
        <name>Mn(2+)</name>
        <dbReference type="ChEBI" id="CHEBI:29035"/>
    </cofactor>
</comment>
<dbReference type="InterPro" id="IPR000994">
    <property type="entry name" value="Pept_M24"/>
</dbReference>
<evidence type="ECO:0000256" key="4">
    <source>
        <dbReference type="ARBA" id="ARBA00022801"/>
    </source>
</evidence>
<dbReference type="InterPro" id="IPR007865">
    <property type="entry name" value="Aminopep_P_N"/>
</dbReference>
<dbReference type="FunFam" id="3.90.230.10:FF:000002">
    <property type="entry name" value="Xaa-Pro aminopeptidase 3"/>
    <property type="match status" value="1"/>
</dbReference>
<accession>A0A1E3QWG7</accession>